<dbReference type="Proteomes" id="UP000005239">
    <property type="component" value="Unassembled WGS sequence"/>
</dbReference>
<sequence>MEEKKEKENDDRGYLDVWSAYTFILTDIKVFSTKEEELQLYYRRVHGLFNEEVIYTTFLQQKDDKKQR</sequence>
<evidence type="ECO:0000313" key="1">
    <source>
        <dbReference type="EnsemblMetazoa" id="PPA45096.1"/>
    </source>
</evidence>
<accession>A0A8R1Z3F5</accession>
<name>A0A2A6CTE2_PRIPA</name>
<protein>
    <submittedName>
        <fullName evidence="1">Uncharacterized protein</fullName>
    </submittedName>
</protein>
<evidence type="ECO:0000313" key="2">
    <source>
        <dbReference type="Proteomes" id="UP000005239"/>
    </source>
</evidence>
<reference evidence="2" key="1">
    <citation type="journal article" date="2008" name="Nat. Genet.">
        <title>The Pristionchus pacificus genome provides a unique perspective on nematode lifestyle and parasitism.</title>
        <authorList>
            <person name="Dieterich C."/>
            <person name="Clifton S.W."/>
            <person name="Schuster L.N."/>
            <person name="Chinwalla A."/>
            <person name="Delehaunty K."/>
            <person name="Dinkelacker I."/>
            <person name="Fulton L."/>
            <person name="Fulton R."/>
            <person name="Godfrey J."/>
            <person name="Minx P."/>
            <person name="Mitreva M."/>
            <person name="Roeseler W."/>
            <person name="Tian H."/>
            <person name="Witte H."/>
            <person name="Yang S.P."/>
            <person name="Wilson R.K."/>
            <person name="Sommer R.J."/>
        </authorList>
    </citation>
    <scope>NUCLEOTIDE SEQUENCE [LARGE SCALE GENOMIC DNA]</scope>
    <source>
        <strain evidence="2">PS312</strain>
    </source>
</reference>
<reference evidence="1" key="2">
    <citation type="submission" date="2022-06" db="UniProtKB">
        <authorList>
            <consortium name="EnsemblMetazoa"/>
        </authorList>
    </citation>
    <scope>IDENTIFICATION</scope>
    <source>
        <strain evidence="1">PS312</strain>
    </source>
</reference>
<accession>A0A2A6CTE2</accession>
<dbReference type="AlphaFoldDB" id="A0A2A6CTE2"/>
<proteinExistence type="predicted"/>
<dbReference type="EnsemblMetazoa" id="PPA45096.1">
    <property type="protein sequence ID" value="PPA45096.1"/>
    <property type="gene ID" value="WBGene00283465"/>
</dbReference>
<gene>
    <name evidence="1" type="primary">WBGene00283465</name>
</gene>
<keyword evidence="2" id="KW-1185">Reference proteome</keyword>
<organism evidence="1 2">
    <name type="scientific">Pristionchus pacificus</name>
    <name type="common">Parasitic nematode worm</name>
    <dbReference type="NCBI Taxonomy" id="54126"/>
    <lineage>
        <taxon>Eukaryota</taxon>
        <taxon>Metazoa</taxon>
        <taxon>Ecdysozoa</taxon>
        <taxon>Nematoda</taxon>
        <taxon>Chromadorea</taxon>
        <taxon>Rhabditida</taxon>
        <taxon>Rhabditina</taxon>
        <taxon>Diplogasteromorpha</taxon>
        <taxon>Diplogasteroidea</taxon>
        <taxon>Neodiplogasteridae</taxon>
        <taxon>Pristionchus</taxon>
    </lineage>
</organism>